<dbReference type="RefSeq" id="WP_308727610.1">
    <property type="nucleotide sequence ID" value="NZ_JAJEQF010000002.1"/>
</dbReference>
<evidence type="ECO:0000313" key="3">
    <source>
        <dbReference type="Proteomes" id="UP001199355"/>
    </source>
</evidence>
<reference evidence="2 3" key="1">
    <citation type="submission" date="2021-10" db="EMBL/GenBank/DDBJ databases">
        <title>Anaerobic single-cell dispensing facilitates the cultivation of human gut bacteria.</title>
        <authorList>
            <person name="Afrizal A."/>
        </authorList>
    </citation>
    <scope>NUCLEOTIDE SEQUENCE [LARGE SCALE GENOMIC DNA]</scope>
    <source>
        <strain evidence="2 3">CLA-AA-H244</strain>
    </source>
</reference>
<gene>
    <name evidence="2" type="ORF">LKD45_02135</name>
</gene>
<evidence type="ECO:0000256" key="1">
    <source>
        <dbReference type="SAM" id="SignalP"/>
    </source>
</evidence>
<dbReference type="EMBL" id="JAJEQF010000002">
    <property type="protein sequence ID" value="MCC2166509.1"/>
    <property type="molecule type" value="Genomic_DNA"/>
</dbReference>
<evidence type="ECO:0000313" key="2">
    <source>
        <dbReference type="EMBL" id="MCC2166509.1"/>
    </source>
</evidence>
<dbReference type="PROSITE" id="PS51257">
    <property type="entry name" value="PROKAR_LIPOPROTEIN"/>
    <property type="match status" value="1"/>
</dbReference>
<organism evidence="2 3">
    <name type="scientific">Gallintestinimicrobium propionicum</name>
    <dbReference type="NCBI Taxonomy" id="2981770"/>
    <lineage>
        <taxon>Bacteria</taxon>
        <taxon>Bacillati</taxon>
        <taxon>Bacillota</taxon>
        <taxon>Clostridia</taxon>
        <taxon>Lachnospirales</taxon>
        <taxon>Lachnospiraceae</taxon>
        <taxon>Gallintestinimicrobium</taxon>
    </lineage>
</organism>
<feature type="chain" id="PRO_5042000726" evidence="1">
    <location>
        <begin position="25"/>
        <end position="485"/>
    </location>
</feature>
<dbReference type="AlphaFoldDB" id="A0AAE3AV59"/>
<keyword evidence="3" id="KW-1185">Reference proteome</keyword>
<protein>
    <submittedName>
        <fullName evidence="2">Uncharacterized protein</fullName>
    </submittedName>
</protein>
<keyword evidence="1" id="KW-0732">Signal</keyword>
<accession>A0AAE3AV59</accession>
<feature type="signal peptide" evidence="1">
    <location>
        <begin position="1"/>
        <end position="24"/>
    </location>
</feature>
<dbReference type="Proteomes" id="UP001199355">
    <property type="component" value="Unassembled WGS sequence"/>
</dbReference>
<comment type="caution">
    <text evidence="2">The sequence shown here is derived from an EMBL/GenBank/DDBJ whole genome shotgun (WGS) entry which is preliminary data.</text>
</comment>
<sequence length="485" mass="55074">MKYFRKYVLSILLCFILTGCGQQAGFSESVSAVPENNFTESQTGVPETVMQQTDADAETAEIKSASDNVRPSKEEVLAMREKTLDGIPETEISRLRENIKVANLQMESAYLYDNLFKKLSDKESPYWQYFDCKGDIQLGWWYHQSIYPKDVIMKAENITEEEFAETYTEPGIVTNSFDAADFIDLISEMKSSVKNEALAADLQQLMDLTRMAWATHEMQYANELYKVLHDLDYFLLRYGIEDVGQYTADAGTVGTYYGVLAVYGAEPFSAEEQTKAFGKILWDAYCFGKIEGTDHGVPDTYGQESTYFALYDVDGDGQEELLLNWTGASMADTVEYIWGYGDNGTHVELCEFPALTCYDNGVIEAQWSHNQGLAGEFWPYFLYRYNAETDQYEICGGADAWDKSVAKTKEQGDVFPDDIDADQDGVVYYLLPADWDGNYDMEPVDGAKYRTWRESFLEGASKLDDIWFWDLKEENIAILGAEKPN</sequence>
<name>A0AAE3AV59_9FIRM</name>
<proteinExistence type="predicted"/>